<accession>A0AAJ5ZL16</accession>
<keyword evidence="4" id="KW-1185">Reference proteome</keyword>
<evidence type="ECO:0000313" key="4">
    <source>
        <dbReference type="Proteomes" id="UP001219901"/>
    </source>
</evidence>
<organism evidence="3 4">
    <name type="scientific">Candidatus Lucifugimonas marina</name>
    <dbReference type="NCBI Taxonomy" id="3038979"/>
    <lineage>
        <taxon>Bacteria</taxon>
        <taxon>Bacillati</taxon>
        <taxon>Chloroflexota</taxon>
        <taxon>Dehalococcoidia</taxon>
        <taxon>SAR202 cluster</taxon>
        <taxon>Candidatus Lucifugimonadales</taxon>
        <taxon>Candidatus Lucifugimonadaceae</taxon>
        <taxon>Candidatus Lucifugimonas</taxon>
    </lineage>
</organism>
<evidence type="ECO:0000313" key="3">
    <source>
        <dbReference type="EMBL" id="WFG40592.1"/>
    </source>
</evidence>
<reference evidence="4 5" key="1">
    <citation type="submission" date="2019-11" db="EMBL/GenBank/DDBJ databases">
        <authorList>
            <person name="Cho J.-C."/>
        </authorList>
    </citation>
    <scope>NUCLEOTIDE SEQUENCE [LARGE SCALE GENOMIC DNA]</scope>
    <source>
        <strain evidence="3 4">JH1073</strain>
        <strain evidence="2 5">JH702</strain>
    </source>
</reference>
<protein>
    <submittedName>
        <fullName evidence="3">DUF998 domain-containing protein</fullName>
    </submittedName>
</protein>
<sequence>MTNEQKLGALGIAGPIIFIIGIIIAGTQYDGYSHISREISQLGGAESQYPWIQNLNFYLLSLCTIGFAFGIHKSIDGGAGSVIGPVLIGILGFSSAGLNAIFPCDALCEGITAGGKLHLITGVLGFLSMAIGLIVISRRMSRSPEWKTYSRYTLASGILAFILFFAAGAVGSDDASTLDGLMQRIFVSNYLVWLIVTGIRIVRNPELTSSD</sequence>
<feature type="transmembrane region" description="Helical" evidence="1">
    <location>
        <begin position="7"/>
        <end position="29"/>
    </location>
</feature>
<dbReference type="Pfam" id="PF06197">
    <property type="entry name" value="DUF998"/>
    <property type="match status" value="1"/>
</dbReference>
<evidence type="ECO:0000313" key="5">
    <source>
        <dbReference type="Proteomes" id="UP001321249"/>
    </source>
</evidence>
<name>A0AAJ5ZL16_9CHLR</name>
<dbReference type="Proteomes" id="UP001321249">
    <property type="component" value="Unassembled WGS sequence"/>
</dbReference>
<keyword evidence="1" id="KW-0472">Membrane</keyword>
<dbReference type="Proteomes" id="UP001219901">
    <property type="component" value="Chromosome"/>
</dbReference>
<keyword evidence="1" id="KW-1133">Transmembrane helix</keyword>
<feature type="transmembrane region" description="Helical" evidence="1">
    <location>
        <begin position="117"/>
        <end position="137"/>
    </location>
</feature>
<dbReference type="RefSeq" id="WP_342823962.1">
    <property type="nucleotide sequence ID" value="NZ_CP046146.1"/>
</dbReference>
<feature type="transmembrane region" description="Helical" evidence="1">
    <location>
        <begin position="149"/>
        <end position="169"/>
    </location>
</feature>
<feature type="transmembrane region" description="Helical" evidence="1">
    <location>
        <begin position="82"/>
        <end position="102"/>
    </location>
</feature>
<proteinExistence type="predicted"/>
<gene>
    <name evidence="2" type="ORF">GKO46_05360</name>
    <name evidence="3" type="ORF">GKO48_13605</name>
</gene>
<reference evidence="4" key="3">
    <citation type="submission" date="2023-06" db="EMBL/GenBank/DDBJ databases">
        <title>Pangenomics reveal diversification of enzyme families and niche specialization in globally abundant SAR202 bacteria.</title>
        <authorList>
            <person name="Saw J.H.W."/>
        </authorList>
    </citation>
    <scope>NUCLEOTIDE SEQUENCE [LARGE SCALE GENOMIC DNA]</scope>
    <source>
        <strain evidence="4">JH1073</strain>
    </source>
</reference>
<feature type="transmembrane region" description="Helical" evidence="1">
    <location>
        <begin position="49"/>
        <end position="70"/>
    </location>
</feature>
<dbReference type="InterPro" id="IPR009339">
    <property type="entry name" value="DUF998"/>
</dbReference>
<dbReference type="EMBL" id="CP046147">
    <property type="protein sequence ID" value="WFG40592.1"/>
    <property type="molecule type" value="Genomic_DNA"/>
</dbReference>
<dbReference type="AlphaFoldDB" id="A0AAJ5ZL16"/>
<evidence type="ECO:0000313" key="2">
    <source>
        <dbReference type="EMBL" id="MDG0866500.1"/>
    </source>
</evidence>
<dbReference type="EMBL" id="WMBE01000002">
    <property type="protein sequence ID" value="MDG0866500.1"/>
    <property type="molecule type" value="Genomic_DNA"/>
</dbReference>
<reference evidence="3" key="2">
    <citation type="journal article" date="2023" name="Nat. Commun.">
        <title>Cultivation of marine bacteria of the SAR202 clade.</title>
        <authorList>
            <person name="Lim Y."/>
            <person name="Seo J.H."/>
            <person name="Giovannoni S.J."/>
            <person name="Kang I."/>
            <person name="Cho J.C."/>
        </authorList>
    </citation>
    <scope>NUCLEOTIDE SEQUENCE</scope>
    <source>
        <strain evidence="3">JH1073</strain>
    </source>
</reference>
<keyword evidence="1" id="KW-0812">Transmembrane</keyword>
<evidence type="ECO:0000256" key="1">
    <source>
        <dbReference type="SAM" id="Phobius"/>
    </source>
</evidence>
<feature type="transmembrane region" description="Helical" evidence="1">
    <location>
        <begin position="181"/>
        <end position="202"/>
    </location>
</feature>